<dbReference type="SUPFAM" id="SSF52172">
    <property type="entry name" value="CheY-like"/>
    <property type="match status" value="1"/>
</dbReference>
<dbReference type="Proteomes" id="UP000321567">
    <property type="component" value="Unassembled WGS sequence"/>
</dbReference>
<name>A0A512H812_9PROT</name>
<reference evidence="4 5" key="1">
    <citation type="submission" date="2019-07" db="EMBL/GenBank/DDBJ databases">
        <title>Whole genome shotgun sequence of Rhodospirillum oryzae NBRC 107573.</title>
        <authorList>
            <person name="Hosoyama A."/>
            <person name="Uohara A."/>
            <person name="Ohji S."/>
            <person name="Ichikawa N."/>
        </authorList>
    </citation>
    <scope>NUCLEOTIDE SEQUENCE [LARGE SCALE GENOMIC DNA]</scope>
    <source>
        <strain evidence="4 5">NBRC 107573</strain>
    </source>
</reference>
<dbReference type="Gene3D" id="3.40.50.2300">
    <property type="match status" value="1"/>
</dbReference>
<dbReference type="EMBL" id="BJZO01000041">
    <property type="protein sequence ID" value="GEO81589.1"/>
    <property type="molecule type" value="Genomic_DNA"/>
</dbReference>
<comment type="caution">
    <text evidence="4">The sequence shown here is derived from an EMBL/GenBank/DDBJ whole genome shotgun (WGS) entry which is preliminary data.</text>
</comment>
<accession>A0A512H812</accession>
<keyword evidence="5" id="KW-1185">Reference proteome</keyword>
<dbReference type="PANTHER" id="PTHR44591:SF3">
    <property type="entry name" value="RESPONSE REGULATORY DOMAIN-CONTAINING PROTEIN"/>
    <property type="match status" value="1"/>
</dbReference>
<keyword evidence="1 2" id="KW-0597">Phosphoprotein</keyword>
<dbReference type="GO" id="GO:0000160">
    <property type="term" value="P:phosphorelay signal transduction system"/>
    <property type="evidence" value="ECO:0007669"/>
    <property type="project" value="InterPro"/>
</dbReference>
<organism evidence="4 5">
    <name type="scientific">Pararhodospirillum oryzae</name>
    <dbReference type="NCBI Taxonomy" id="478448"/>
    <lineage>
        <taxon>Bacteria</taxon>
        <taxon>Pseudomonadati</taxon>
        <taxon>Pseudomonadota</taxon>
        <taxon>Alphaproteobacteria</taxon>
        <taxon>Rhodospirillales</taxon>
        <taxon>Rhodospirillaceae</taxon>
        <taxon>Pararhodospirillum</taxon>
    </lineage>
</organism>
<gene>
    <name evidence="4" type="ORF">ROR02_17200</name>
</gene>
<feature type="domain" description="Response regulatory" evidence="3">
    <location>
        <begin position="10"/>
        <end position="131"/>
    </location>
</feature>
<dbReference type="SMART" id="SM00448">
    <property type="entry name" value="REC"/>
    <property type="match status" value="1"/>
</dbReference>
<dbReference type="RefSeq" id="WP_170245037.1">
    <property type="nucleotide sequence ID" value="NZ_BJZO01000041.1"/>
</dbReference>
<evidence type="ECO:0000313" key="5">
    <source>
        <dbReference type="Proteomes" id="UP000321567"/>
    </source>
</evidence>
<evidence type="ECO:0000256" key="1">
    <source>
        <dbReference type="ARBA" id="ARBA00022553"/>
    </source>
</evidence>
<evidence type="ECO:0000313" key="4">
    <source>
        <dbReference type="EMBL" id="GEO81589.1"/>
    </source>
</evidence>
<evidence type="ECO:0000256" key="2">
    <source>
        <dbReference type="PROSITE-ProRule" id="PRU00169"/>
    </source>
</evidence>
<dbReference type="AlphaFoldDB" id="A0A512H812"/>
<feature type="modified residue" description="4-aspartylphosphate" evidence="2">
    <location>
        <position position="62"/>
    </location>
</feature>
<dbReference type="InterPro" id="IPR011006">
    <property type="entry name" value="CheY-like_superfamily"/>
</dbReference>
<evidence type="ECO:0000259" key="3">
    <source>
        <dbReference type="PROSITE" id="PS50110"/>
    </source>
</evidence>
<dbReference type="PROSITE" id="PS50110">
    <property type="entry name" value="RESPONSE_REGULATORY"/>
    <property type="match status" value="1"/>
</dbReference>
<sequence>MDSVECRRLKILVIDDEPLIRTTLRRQLGMIGLPQSNIFESANAAEGFLETVQHRPDVVFCDIHMPMVDGFHYLKQVRKSADATLAATPVIMLTGDASESSVLTARSLSVNAYLVKPVSTKILQQSIERTLKATLIPMHRS</sequence>
<protein>
    <recommendedName>
        <fullName evidence="3">Response regulatory domain-containing protein</fullName>
    </recommendedName>
</protein>
<dbReference type="InterPro" id="IPR050595">
    <property type="entry name" value="Bact_response_regulator"/>
</dbReference>
<dbReference type="PANTHER" id="PTHR44591">
    <property type="entry name" value="STRESS RESPONSE REGULATOR PROTEIN 1"/>
    <property type="match status" value="1"/>
</dbReference>
<proteinExistence type="predicted"/>
<dbReference type="InterPro" id="IPR001789">
    <property type="entry name" value="Sig_transdc_resp-reg_receiver"/>
</dbReference>
<dbReference type="Pfam" id="PF00072">
    <property type="entry name" value="Response_reg"/>
    <property type="match status" value="1"/>
</dbReference>